<dbReference type="EMBL" id="CALNXJ010000062">
    <property type="protein sequence ID" value="CAH3156735.1"/>
    <property type="molecule type" value="Genomic_DNA"/>
</dbReference>
<dbReference type="AlphaFoldDB" id="A0AAU9XRV1"/>
<dbReference type="InterPro" id="IPR008936">
    <property type="entry name" value="Rho_GTPase_activation_prot"/>
</dbReference>
<evidence type="ECO:0000256" key="2">
    <source>
        <dbReference type="SAM" id="MobiDB-lite"/>
    </source>
</evidence>
<evidence type="ECO:0000259" key="4">
    <source>
        <dbReference type="PROSITE" id="PS50004"/>
    </source>
</evidence>
<keyword evidence="3" id="KW-0812">Transmembrane</keyword>
<feature type="compositionally biased region" description="Basic and acidic residues" evidence="2">
    <location>
        <begin position="571"/>
        <end position="583"/>
    </location>
</feature>
<dbReference type="InterPro" id="IPR036034">
    <property type="entry name" value="PDZ_sf"/>
</dbReference>
<dbReference type="GO" id="GO:0046578">
    <property type="term" value="P:regulation of Ras protein signal transduction"/>
    <property type="evidence" value="ECO:0007669"/>
    <property type="project" value="TreeGrafter"/>
</dbReference>
<dbReference type="GO" id="GO:0097060">
    <property type="term" value="C:synaptic membrane"/>
    <property type="evidence" value="ECO:0007669"/>
    <property type="project" value="TreeGrafter"/>
</dbReference>
<sequence>MMWEARTFTPQQVNLWSNNVSPMSNDLSEIEFSFDEFSAGSTPKASDPGSSNMAQTALRNVTQKTLTADIIAKIQAIDNESDLSTDQQELENTKILHHGLDTASGHETTDLKRPASDEMNGENHVENSGRCMVRDVVIIKNSTSPLGFFIRQGDGSFRKNGIFVSRVAQRSFVYVNGLLEVGDEIISVNEVDIEGFSLDDVVRMIQIPRKLILTIRTRDLLTDQNSYSEEINESIATSENFHNTMSKGFKIKTKDSRSEPSNDGKQTIQTETANVEIDKNANHKKKISKLPFGGDSSNIEELIKAIRAQNNRLKSAKKNSEHQEDESRQFAEDHRNPVGSLLKQRHINRPEAPTRKPSADAIILSTRTPPPLASRKSSTLTPVTSVNLIFDDLDDFAVPTLAANSSMSNEDSLKVYTSEQVPRSPTGSPEGSPKARRRLPSVPSEVGRTSRCDSDSRSESSSPTLTKPLLSLPSEPRNRRMLPTPPPSPVASHKDASNSRNSSSSNFESPEDGKSDRNSWSGSTDGETAEEKSPTPSTTSTPSPSRKDSVLSLSQIFSAFAFKTHSNGAETGEKNKDGARQEAYKTPTSPRRPARKSESQCQDIVEQQRHSMLLNSFVSSGLQVPTGTRRLASRSSHPNLKLLNPVPEEGAKSKLSIGSTSTSGHFKLSPFTRRRASLQSMTDKSLTNQLASQDLTDSDQLRSEVDVGFMIFPDDYSGHNLLSSHAVSGMVSLHLIKVTNLPFADKKLLEKKKKVYCAVEVDFERKAFTSSKRASKSITWDEVFDVEVQHGREICLSCFTPGREFDKPVAKVSFNLSPFVRCGQQHNTVFRLHPQGAIHLKMEFTEMKALLKRAPSDRSSGVFGFQLNVTSRNERASVPLIVRKCVEEIEKRGLTNVGLYRISGNARRKKQLHAQFDEDSTKVDLSEENYPDINVIAGILKDYLRELPEPLITESLSKMLIKAAKEHVQDQDLAAQKRVLSKLLVQLPQHNRETLVYLLNHFLHVIAEKETNKMDAHNLSNTVMSNLSVAFAMHSNTTLHENHGNNSREELINILSLFQKISLAAPYFIIEPLALFLNFLTLYILRKKEAQSCRRIRRVKGHERVMARP</sequence>
<dbReference type="Pfam" id="PF00595">
    <property type="entry name" value="PDZ"/>
    <property type="match status" value="1"/>
</dbReference>
<name>A0AAU9XRV1_9CNID</name>
<evidence type="ECO:0000259" key="6">
    <source>
        <dbReference type="PROSITE" id="PS50238"/>
    </source>
</evidence>
<dbReference type="InterPro" id="IPR035892">
    <property type="entry name" value="C2_domain_sf"/>
</dbReference>
<feature type="domain" description="PDZ" evidence="5">
    <location>
        <begin position="135"/>
        <end position="206"/>
    </location>
</feature>
<feature type="compositionally biased region" description="Basic and acidic residues" evidence="2">
    <location>
        <begin position="252"/>
        <end position="262"/>
    </location>
</feature>
<feature type="region of interest" description="Disordered" evidence="2">
    <location>
        <begin position="405"/>
        <end position="549"/>
    </location>
</feature>
<keyword evidence="1" id="KW-0343">GTPase activation</keyword>
<accession>A0AAU9XRV1</accession>
<dbReference type="SMART" id="SM00228">
    <property type="entry name" value="PDZ"/>
    <property type="match status" value="1"/>
</dbReference>
<gene>
    <name evidence="7" type="ORF">PMEA_00029754</name>
</gene>
<feature type="compositionally biased region" description="Basic and acidic residues" evidence="2">
    <location>
        <begin position="448"/>
        <end position="458"/>
    </location>
</feature>
<keyword evidence="3" id="KW-1133">Transmembrane helix</keyword>
<evidence type="ECO:0008006" key="9">
    <source>
        <dbReference type="Google" id="ProtNLM"/>
    </source>
</evidence>
<feature type="domain" description="Rho-GAP" evidence="6">
    <location>
        <begin position="865"/>
        <end position="1059"/>
    </location>
</feature>
<dbReference type="Gene3D" id="2.60.40.150">
    <property type="entry name" value="C2 domain"/>
    <property type="match status" value="1"/>
</dbReference>
<dbReference type="Pfam" id="PF00620">
    <property type="entry name" value="RhoGAP"/>
    <property type="match status" value="1"/>
</dbReference>
<evidence type="ECO:0000259" key="5">
    <source>
        <dbReference type="PROSITE" id="PS50106"/>
    </source>
</evidence>
<feature type="compositionally biased region" description="Basic and acidic residues" evidence="2">
    <location>
        <begin position="318"/>
        <end position="336"/>
    </location>
</feature>
<dbReference type="InterPro" id="IPR000198">
    <property type="entry name" value="RhoGAP_dom"/>
</dbReference>
<dbReference type="Gene3D" id="2.30.42.10">
    <property type="match status" value="1"/>
</dbReference>
<dbReference type="PROSITE" id="PS50238">
    <property type="entry name" value="RHOGAP"/>
    <property type="match status" value="1"/>
</dbReference>
<dbReference type="CDD" id="cd06718">
    <property type="entry name" value="PDZ_Par6-like"/>
    <property type="match status" value="1"/>
</dbReference>
<feature type="region of interest" description="Disordered" evidence="2">
    <location>
        <begin position="104"/>
        <end position="125"/>
    </location>
</feature>
<reference evidence="7 8" key="1">
    <citation type="submission" date="2022-05" db="EMBL/GenBank/DDBJ databases">
        <authorList>
            <consortium name="Genoscope - CEA"/>
            <person name="William W."/>
        </authorList>
    </citation>
    <scope>NUCLEOTIDE SEQUENCE [LARGE SCALE GENOMIC DNA]</scope>
</reference>
<feature type="region of interest" description="Disordered" evidence="2">
    <location>
        <begin position="251"/>
        <end position="280"/>
    </location>
</feature>
<keyword evidence="8" id="KW-1185">Reference proteome</keyword>
<dbReference type="SUPFAM" id="SSF49562">
    <property type="entry name" value="C2 domain (Calcium/lipid-binding domain, CaLB)"/>
    <property type="match status" value="1"/>
</dbReference>
<dbReference type="GO" id="GO:0005096">
    <property type="term" value="F:GTPase activator activity"/>
    <property type="evidence" value="ECO:0007669"/>
    <property type="project" value="UniProtKB-KW"/>
</dbReference>
<feature type="compositionally biased region" description="Basic and acidic residues" evidence="2">
    <location>
        <begin position="107"/>
        <end position="125"/>
    </location>
</feature>
<dbReference type="Pfam" id="PF25336">
    <property type="entry name" value="C2_SYDE"/>
    <property type="match status" value="1"/>
</dbReference>
<feature type="region of interest" description="Disordered" evidence="2">
    <location>
        <begin position="628"/>
        <end position="666"/>
    </location>
</feature>
<feature type="compositionally biased region" description="Low complexity" evidence="2">
    <location>
        <begin position="459"/>
        <end position="475"/>
    </location>
</feature>
<evidence type="ECO:0000313" key="8">
    <source>
        <dbReference type="Proteomes" id="UP001159428"/>
    </source>
</evidence>
<dbReference type="PROSITE" id="PS50004">
    <property type="entry name" value="C2"/>
    <property type="match status" value="1"/>
</dbReference>
<dbReference type="InterPro" id="IPR001478">
    <property type="entry name" value="PDZ"/>
</dbReference>
<dbReference type="Gene3D" id="1.10.555.10">
    <property type="entry name" value="Rho GTPase activation protein"/>
    <property type="match status" value="1"/>
</dbReference>
<dbReference type="GO" id="GO:0007165">
    <property type="term" value="P:signal transduction"/>
    <property type="evidence" value="ECO:0007669"/>
    <property type="project" value="InterPro"/>
</dbReference>
<dbReference type="SUPFAM" id="SSF48350">
    <property type="entry name" value="GTPase activation domain, GAP"/>
    <property type="match status" value="1"/>
</dbReference>
<feature type="compositionally biased region" description="Polar residues" evidence="2">
    <location>
        <begin position="405"/>
        <end position="429"/>
    </location>
</feature>
<feature type="transmembrane region" description="Helical" evidence="3">
    <location>
        <begin position="1064"/>
        <end position="1085"/>
    </location>
</feature>
<dbReference type="PANTHER" id="PTHR46150:SF3">
    <property type="entry name" value="RHO GTPASE-ACTIVATING PROTEIN 100F"/>
    <property type="match status" value="1"/>
</dbReference>
<feature type="region of interest" description="Disordered" evidence="2">
    <location>
        <begin position="567"/>
        <end position="602"/>
    </location>
</feature>
<protein>
    <recommendedName>
        <fullName evidence="9">Rho GTPase-activating protein 100F</fullName>
    </recommendedName>
</protein>
<dbReference type="Proteomes" id="UP001159428">
    <property type="component" value="Unassembled WGS sequence"/>
</dbReference>
<organism evidence="7 8">
    <name type="scientific">Pocillopora meandrina</name>
    <dbReference type="NCBI Taxonomy" id="46732"/>
    <lineage>
        <taxon>Eukaryota</taxon>
        <taxon>Metazoa</taxon>
        <taxon>Cnidaria</taxon>
        <taxon>Anthozoa</taxon>
        <taxon>Hexacorallia</taxon>
        <taxon>Scleractinia</taxon>
        <taxon>Astrocoeniina</taxon>
        <taxon>Pocilloporidae</taxon>
        <taxon>Pocillopora</taxon>
    </lineage>
</organism>
<dbReference type="InterPro" id="IPR057459">
    <property type="entry name" value="SYDE1/2_C2"/>
</dbReference>
<proteinExistence type="predicted"/>
<dbReference type="PANTHER" id="PTHR46150">
    <property type="entry name" value="RHO GTPASE-ACTIVATING PROTEIN 100F"/>
    <property type="match status" value="1"/>
</dbReference>
<feature type="region of interest" description="Disordered" evidence="2">
    <location>
        <begin position="311"/>
        <end position="379"/>
    </location>
</feature>
<evidence type="ECO:0000256" key="3">
    <source>
        <dbReference type="SAM" id="Phobius"/>
    </source>
</evidence>
<feature type="compositionally biased region" description="Low complexity" evidence="2">
    <location>
        <begin position="534"/>
        <end position="544"/>
    </location>
</feature>
<feature type="domain" description="C2" evidence="4">
    <location>
        <begin position="706"/>
        <end position="830"/>
    </location>
</feature>
<dbReference type="PROSITE" id="PS50106">
    <property type="entry name" value="PDZ"/>
    <property type="match status" value="1"/>
</dbReference>
<dbReference type="GO" id="GO:0016477">
    <property type="term" value="P:cell migration"/>
    <property type="evidence" value="ECO:0007669"/>
    <property type="project" value="TreeGrafter"/>
</dbReference>
<keyword evidence="3" id="KW-0472">Membrane</keyword>
<feature type="non-terminal residue" evidence="7">
    <location>
        <position position="1109"/>
    </location>
</feature>
<dbReference type="InterPro" id="IPR052118">
    <property type="entry name" value="Rho-GAP_regulator"/>
</dbReference>
<dbReference type="SMART" id="SM00324">
    <property type="entry name" value="RhoGAP"/>
    <property type="match status" value="1"/>
</dbReference>
<evidence type="ECO:0000256" key="1">
    <source>
        <dbReference type="ARBA" id="ARBA00022468"/>
    </source>
</evidence>
<feature type="compositionally biased region" description="Basic and acidic residues" evidence="2">
    <location>
        <begin position="348"/>
        <end position="358"/>
    </location>
</feature>
<evidence type="ECO:0000313" key="7">
    <source>
        <dbReference type="EMBL" id="CAH3156735.1"/>
    </source>
</evidence>
<comment type="caution">
    <text evidence="7">The sequence shown here is derived from an EMBL/GenBank/DDBJ whole genome shotgun (WGS) entry which is preliminary data.</text>
</comment>
<feature type="compositionally biased region" description="Polar residues" evidence="2">
    <location>
        <begin position="263"/>
        <end position="273"/>
    </location>
</feature>
<dbReference type="SUPFAM" id="SSF50156">
    <property type="entry name" value="PDZ domain-like"/>
    <property type="match status" value="1"/>
</dbReference>
<dbReference type="InterPro" id="IPR000008">
    <property type="entry name" value="C2_dom"/>
</dbReference>